<sequence>MRYKQHHPAKTVTHCARKIMSVITAAAVGLSLSSAHALAQADQRDLGAEIADEQQARNYAIEMVSTNFPASQAAAEEVLRGGQEELSAYTKSGMDEARTQDLRQIVVTISSLSEENVQNAAKQALDAGDIDSLSNFIDTGWQTAQTEDDRATAWKATQAPEGSVLKAAAEKALSTDTEEALSEFASTGADKARWDDKRREVYELSRSPLPSVAAGASEALMTDTDTAIESYLRYGQFVDAAQDSEKMSITELVDTAIEESDKAQRAASFAATNADQARRATEASRQATQKAKDEALAADAAQVRAGNAAASAGKLANQSAQVADNAVAAAAEARQALAQTADALARAASAASRARIAAQEAASRASAAGYDASMASQARQAAEQARDAARAADKAAQSFVHADAAAGFARTASGAAASAANNADAAAAAASEAAAAAGAGDQAAAEARAGAARARAAASRARAASNEVDGIVNQITELVQKARTAARQAADHANKSAQAAEDAAREAGNASAAAQRAGANAQSAQEAALKSIEAINLANDIAKLSQEAATQRQEQEAQYLKDQAVYARELEDAQDKVVRDNKEEKQRLQADLTELASLAQVPEESIDTAKVQQLTVSALQVGDSMVQGGAQVALQTGSHEDLLAFVKSFDSLKYQDNVTKAQFLWQADPNPEIRKAADEHIEDPPAELDTFLNETVHTMKVPELTRQAWQLRDAGGNTVKEKADAAISSGTYDDLADFVVEGGFEKARYEDQQRQAYELARTGGPELKASAEAAVLGDRAMLNEFVSVEAFRKSGDDAERTVYNDSIDALLQQGFSAAQKASESAAKAQQSYYAAYGDSVKARDYANQASQWAGKAAQSARIAQDHVRNAENSLRFALAQKERAHAAANQAEADARQAGANADAATSYALQAHQSANDAASSAATARQSANQAGYDAQRAGQAAQEAYDSAIQKQLAEEAELQEASMAGAGDNAPTSVLDAIKETIGKEALNILLDFIGVTDVINCFKGEISGCLWTALSFIPGGAIVKFGKGLKAASAIRKLLAKLPDVKKLLSVRKQQKADRLIAGLSKPGKCGITLAASRQQPTYSFAIHRPTHNKTKAHIQPAISRCGKYPKTFKAYQLNIHTLTPDELNVFMKWDRKTPLSKVNPRIFTDFGYKTPPNKVKQAIGTLQTKIEHSAIEVPVSQSHILNSIGLRKAPDPLDIKKRTVGLTPAQNQFAQTQAILAKERDGLIARINQRDADYFLDPETRKKTLKTTSRGRPDLNIVDENGVSIKTEFDRPPASRAPHHAQQQLDANPDAVIWLLTLDNLDESSELWKVIKANRDGVDNYVASLREGI</sequence>
<dbReference type="PROSITE" id="PS50111">
    <property type="entry name" value="CHEMOTAXIS_TRANSDUC_2"/>
    <property type="match status" value="1"/>
</dbReference>
<evidence type="ECO:0000313" key="6">
    <source>
        <dbReference type="EMBL" id="MDV2423891.1"/>
    </source>
</evidence>
<comment type="caution">
    <text evidence="6">The sequence shown here is derived from an EMBL/GenBank/DDBJ whole genome shotgun (WGS) entry which is preliminary data.</text>
</comment>
<evidence type="ECO:0000313" key="7">
    <source>
        <dbReference type="Proteomes" id="UP001185631"/>
    </source>
</evidence>
<dbReference type="Pfam" id="PF03752">
    <property type="entry name" value="ALF"/>
    <property type="match status" value="1"/>
</dbReference>
<keyword evidence="4" id="KW-0732">Signal</keyword>
<feature type="domain" description="Methyl-accepting transducer" evidence="5">
    <location>
        <begin position="308"/>
        <end position="549"/>
    </location>
</feature>
<keyword evidence="7" id="KW-1185">Reference proteome</keyword>
<dbReference type="InterPro" id="IPR004089">
    <property type="entry name" value="MCPsignal_dom"/>
</dbReference>
<dbReference type="InterPro" id="IPR005506">
    <property type="entry name" value="DUF312_ALF"/>
</dbReference>
<protein>
    <recommendedName>
        <fullName evidence="5">Methyl-accepting transducer domain-containing protein</fullName>
    </recommendedName>
</protein>
<keyword evidence="2" id="KW-0175">Coiled coil</keyword>
<organism evidence="6 7">
    <name type="scientific">Corynebacterium curieae</name>
    <dbReference type="NCBI Taxonomy" id="2913500"/>
    <lineage>
        <taxon>Bacteria</taxon>
        <taxon>Bacillati</taxon>
        <taxon>Actinomycetota</taxon>
        <taxon>Actinomycetes</taxon>
        <taxon>Mycobacteriales</taxon>
        <taxon>Corynebacteriaceae</taxon>
        <taxon>Corynebacterium</taxon>
    </lineage>
</organism>
<feature type="compositionally biased region" description="Low complexity" evidence="3">
    <location>
        <begin position="497"/>
        <end position="515"/>
    </location>
</feature>
<feature type="chain" id="PRO_5046118353" description="Methyl-accepting transducer domain-containing protein" evidence="4">
    <location>
        <begin position="40"/>
        <end position="1339"/>
    </location>
</feature>
<name>A0ABU3W743_9CORY</name>
<evidence type="ECO:0000256" key="2">
    <source>
        <dbReference type="SAM" id="Coils"/>
    </source>
</evidence>
<evidence type="ECO:0000256" key="4">
    <source>
        <dbReference type="SAM" id="SignalP"/>
    </source>
</evidence>
<feature type="coiled-coil region" evidence="2">
    <location>
        <begin position="534"/>
        <end position="598"/>
    </location>
</feature>
<accession>A0ABU3W743</accession>
<keyword evidence="1" id="KW-0807">Transducer</keyword>
<dbReference type="RefSeq" id="WP_316987016.1">
    <property type="nucleotide sequence ID" value="NZ_JAVBID010000006.1"/>
</dbReference>
<proteinExistence type="predicted"/>
<feature type="signal peptide" evidence="4">
    <location>
        <begin position="1"/>
        <end position="39"/>
    </location>
</feature>
<evidence type="ECO:0000256" key="1">
    <source>
        <dbReference type="PROSITE-ProRule" id="PRU00284"/>
    </source>
</evidence>
<evidence type="ECO:0000256" key="3">
    <source>
        <dbReference type="SAM" id="MobiDB-lite"/>
    </source>
</evidence>
<feature type="region of interest" description="Disordered" evidence="3">
    <location>
        <begin position="486"/>
        <end position="515"/>
    </location>
</feature>
<reference evidence="6 7" key="1">
    <citation type="submission" date="2023-08" db="EMBL/GenBank/DDBJ databases">
        <title>Genomic characterization of the C. tuberculostearicum species complex, a ubiquitous member of the human skin microbiome.</title>
        <authorList>
            <person name="Ahmed N."/>
            <person name="Deming C."/>
            <person name="Conlan S."/>
            <person name="Segre J."/>
        </authorList>
    </citation>
    <scope>NUCLEOTIDE SEQUENCE [LARGE SCALE GENOMIC DNA]</scope>
    <source>
        <strain evidence="6 7">CTNIH19</strain>
    </source>
</reference>
<evidence type="ECO:0000259" key="5">
    <source>
        <dbReference type="PROSITE" id="PS50111"/>
    </source>
</evidence>
<dbReference type="EMBL" id="JAVBID010000006">
    <property type="protein sequence ID" value="MDV2423891.1"/>
    <property type="molecule type" value="Genomic_DNA"/>
</dbReference>
<dbReference type="Proteomes" id="UP001185631">
    <property type="component" value="Unassembled WGS sequence"/>
</dbReference>
<feature type="region of interest" description="Disordered" evidence="3">
    <location>
        <begin position="270"/>
        <end position="295"/>
    </location>
</feature>
<gene>
    <name evidence="6" type="ORF">RAE13_05630</name>
</gene>